<sequence length="145" mass="16637">MVKWVRLERKVQVVDYQIKSCRDARLVRPLEKPCIYACILNGTDARAVRSHIPTSVILMHKMADEASYSNACRDARLVRPLAKPRIYARILNGTDARTVRHYMPLARKSSCHSANPKVQCSKFKVQSQQILKLNIQNSKFKVNKS</sequence>
<dbReference type="EMBL" id="AGEK01000027">
    <property type="protein sequence ID" value="EHO70271.1"/>
    <property type="molecule type" value="Genomic_DNA"/>
</dbReference>
<accession>H1HMT4</accession>
<organism evidence="1 2">
    <name type="scientific">Segatella maculosa OT 289</name>
    <dbReference type="NCBI Taxonomy" id="999422"/>
    <lineage>
        <taxon>Bacteria</taxon>
        <taxon>Pseudomonadati</taxon>
        <taxon>Bacteroidota</taxon>
        <taxon>Bacteroidia</taxon>
        <taxon>Bacteroidales</taxon>
        <taxon>Prevotellaceae</taxon>
        <taxon>Segatella</taxon>
    </lineage>
</organism>
<dbReference type="HOGENOM" id="CLU_1785146_0_0_10"/>
<reference evidence="1 2" key="1">
    <citation type="submission" date="2011-12" db="EMBL/GenBank/DDBJ databases">
        <title>The Genome Sequence of Prevotella maculosa OT 289.</title>
        <authorList>
            <consortium name="The Broad Institute Genome Sequencing Platform"/>
            <person name="Earl A."/>
            <person name="Ward D."/>
            <person name="Feldgarden M."/>
            <person name="Gevers D."/>
            <person name="Izard J."/>
            <person name="Blanton J.M."/>
            <person name="Mathney J."/>
            <person name="Tanner A.C."/>
            <person name="Dewhirst F.E."/>
            <person name="Young S.K."/>
            <person name="Zeng Q."/>
            <person name="Gargeya S."/>
            <person name="Fitzgerald M."/>
            <person name="Haas B."/>
            <person name="Abouelleil A."/>
            <person name="Alvarado L."/>
            <person name="Arachchi H.M."/>
            <person name="Berlin A."/>
            <person name="Chapman S.B."/>
            <person name="Gearin G."/>
            <person name="Goldberg J."/>
            <person name="Griggs A."/>
            <person name="Gujja S."/>
            <person name="Hansen M."/>
            <person name="Heiman D."/>
            <person name="Howarth C."/>
            <person name="Larimer J."/>
            <person name="Lui A."/>
            <person name="MacDonald P.J.P."/>
            <person name="McCowen C."/>
            <person name="Montmayeur A."/>
            <person name="Murphy C."/>
            <person name="Neiman D."/>
            <person name="Pearson M."/>
            <person name="Priest M."/>
            <person name="Roberts A."/>
            <person name="Saif S."/>
            <person name="Shea T."/>
            <person name="Sisk P."/>
            <person name="Stolte C."/>
            <person name="Sykes S."/>
            <person name="Wortman J."/>
            <person name="Nusbaum C."/>
            <person name="Birren B."/>
        </authorList>
    </citation>
    <scope>NUCLEOTIDE SEQUENCE [LARGE SCALE GENOMIC DNA]</scope>
    <source>
        <strain evidence="1 2">OT 289</strain>
    </source>
</reference>
<dbReference type="AlphaFoldDB" id="H1HMT4"/>
<evidence type="ECO:0000313" key="1">
    <source>
        <dbReference type="EMBL" id="EHO70271.1"/>
    </source>
</evidence>
<comment type="caution">
    <text evidence="1">The sequence shown here is derived from an EMBL/GenBank/DDBJ whole genome shotgun (WGS) entry which is preliminary data.</text>
</comment>
<dbReference type="Proteomes" id="UP000003167">
    <property type="component" value="Unassembled WGS sequence"/>
</dbReference>
<evidence type="ECO:0000313" key="2">
    <source>
        <dbReference type="Proteomes" id="UP000003167"/>
    </source>
</evidence>
<proteinExistence type="predicted"/>
<keyword evidence="2" id="KW-1185">Reference proteome</keyword>
<dbReference type="STRING" id="999422.HMPREF9944_01478"/>
<protein>
    <submittedName>
        <fullName evidence="1">Uncharacterized protein</fullName>
    </submittedName>
</protein>
<name>H1HMT4_9BACT</name>
<gene>
    <name evidence="1" type="ORF">HMPREF9944_01478</name>
</gene>